<organism evidence="1">
    <name type="scientific">Anguilla anguilla</name>
    <name type="common">European freshwater eel</name>
    <name type="synonym">Muraena anguilla</name>
    <dbReference type="NCBI Taxonomy" id="7936"/>
    <lineage>
        <taxon>Eukaryota</taxon>
        <taxon>Metazoa</taxon>
        <taxon>Chordata</taxon>
        <taxon>Craniata</taxon>
        <taxon>Vertebrata</taxon>
        <taxon>Euteleostomi</taxon>
        <taxon>Actinopterygii</taxon>
        <taxon>Neopterygii</taxon>
        <taxon>Teleostei</taxon>
        <taxon>Anguilliformes</taxon>
        <taxon>Anguillidae</taxon>
        <taxon>Anguilla</taxon>
    </lineage>
</organism>
<reference evidence="1" key="1">
    <citation type="submission" date="2014-11" db="EMBL/GenBank/DDBJ databases">
        <authorList>
            <person name="Amaro Gonzalez C."/>
        </authorList>
    </citation>
    <scope>NUCLEOTIDE SEQUENCE</scope>
</reference>
<sequence>MFKTVYQRKLPCWNYEHGSTHKIRNQRPQSRLVLPWPWRGYQPADLQQR</sequence>
<name>A0A0E9W8G1_ANGAN</name>
<dbReference type="EMBL" id="GBXM01022732">
    <property type="protein sequence ID" value="JAH85845.1"/>
    <property type="molecule type" value="Transcribed_RNA"/>
</dbReference>
<protein>
    <submittedName>
        <fullName evidence="1">Uncharacterized protein</fullName>
    </submittedName>
</protein>
<proteinExistence type="predicted"/>
<reference evidence="1" key="2">
    <citation type="journal article" date="2015" name="Fish Shellfish Immunol.">
        <title>Early steps in the European eel (Anguilla anguilla)-Vibrio vulnificus interaction in the gills: Role of the RtxA13 toxin.</title>
        <authorList>
            <person name="Callol A."/>
            <person name="Pajuelo D."/>
            <person name="Ebbesson L."/>
            <person name="Teles M."/>
            <person name="MacKenzie S."/>
            <person name="Amaro C."/>
        </authorList>
    </citation>
    <scope>NUCLEOTIDE SEQUENCE</scope>
</reference>
<dbReference type="AlphaFoldDB" id="A0A0E9W8G1"/>
<evidence type="ECO:0000313" key="1">
    <source>
        <dbReference type="EMBL" id="JAH85845.1"/>
    </source>
</evidence>
<accession>A0A0E9W8G1</accession>